<evidence type="ECO:0000256" key="3">
    <source>
        <dbReference type="ARBA" id="ARBA00022692"/>
    </source>
</evidence>
<dbReference type="RefSeq" id="WP_250939026.1">
    <property type="nucleotide sequence ID" value="NZ_JAMLJK010000003.1"/>
</dbReference>
<gene>
    <name evidence="8" type="ORF">OQ287_11735</name>
</gene>
<keyword evidence="2" id="KW-1003">Cell membrane</keyword>
<evidence type="ECO:0000256" key="5">
    <source>
        <dbReference type="ARBA" id="ARBA00023136"/>
    </source>
</evidence>
<keyword evidence="5 7" id="KW-0472">Membrane</keyword>
<evidence type="ECO:0000256" key="7">
    <source>
        <dbReference type="SAM" id="Phobius"/>
    </source>
</evidence>
<dbReference type="PANTHER" id="PTHR30213">
    <property type="entry name" value="INNER MEMBRANE PROTEIN YHJD"/>
    <property type="match status" value="1"/>
</dbReference>
<name>A0AA41ZJ78_9GAMM</name>
<comment type="caution">
    <text evidence="8">The sequence shown here is derived from an EMBL/GenBank/DDBJ whole genome shotgun (WGS) entry which is preliminary data.</text>
</comment>
<evidence type="ECO:0000313" key="9">
    <source>
        <dbReference type="Proteomes" id="UP001165678"/>
    </source>
</evidence>
<evidence type="ECO:0000256" key="1">
    <source>
        <dbReference type="ARBA" id="ARBA00004651"/>
    </source>
</evidence>
<keyword evidence="9" id="KW-1185">Reference proteome</keyword>
<comment type="subcellular location">
    <subcellularLocation>
        <location evidence="1">Cell membrane</location>
        <topology evidence="1">Multi-pass membrane protein</topology>
    </subcellularLocation>
</comment>
<accession>A0AA41ZJ78</accession>
<feature type="transmembrane region" description="Helical" evidence="7">
    <location>
        <begin position="147"/>
        <end position="178"/>
    </location>
</feature>
<organism evidence="8 9">
    <name type="scientific">Larsenimonas rhizosphaerae</name>
    <dbReference type="NCBI Taxonomy" id="2944682"/>
    <lineage>
        <taxon>Bacteria</taxon>
        <taxon>Pseudomonadati</taxon>
        <taxon>Pseudomonadota</taxon>
        <taxon>Gammaproteobacteria</taxon>
        <taxon>Oceanospirillales</taxon>
        <taxon>Halomonadaceae</taxon>
        <taxon>Larsenimonas</taxon>
    </lineage>
</organism>
<dbReference type="Pfam" id="PF03631">
    <property type="entry name" value="Virul_fac_BrkB"/>
    <property type="match status" value="1"/>
</dbReference>
<evidence type="ECO:0000256" key="4">
    <source>
        <dbReference type="ARBA" id="ARBA00022989"/>
    </source>
</evidence>
<feature type="transmembrane region" description="Helical" evidence="7">
    <location>
        <begin position="256"/>
        <end position="278"/>
    </location>
</feature>
<dbReference type="GO" id="GO:0005886">
    <property type="term" value="C:plasma membrane"/>
    <property type="evidence" value="ECO:0007669"/>
    <property type="project" value="UniProtKB-SubCell"/>
</dbReference>
<evidence type="ECO:0000313" key="8">
    <source>
        <dbReference type="EMBL" id="MCX2524913.1"/>
    </source>
</evidence>
<keyword evidence="4 7" id="KW-1133">Transmembrane helix</keyword>
<feature type="transmembrane region" description="Helical" evidence="7">
    <location>
        <begin position="190"/>
        <end position="210"/>
    </location>
</feature>
<dbReference type="PANTHER" id="PTHR30213:SF0">
    <property type="entry name" value="UPF0761 MEMBRANE PROTEIN YIHY"/>
    <property type="match status" value="1"/>
</dbReference>
<dbReference type="AlphaFoldDB" id="A0AA41ZJ78"/>
<evidence type="ECO:0000256" key="6">
    <source>
        <dbReference type="SAM" id="MobiDB-lite"/>
    </source>
</evidence>
<dbReference type="NCBIfam" id="TIGR00765">
    <property type="entry name" value="yihY_not_rbn"/>
    <property type="match status" value="1"/>
</dbReference>
<dbReference type="InterPro" id="IPR017039">
    <property type="entry name" value="Virul_fac_BrkB"/>
</dbReference>
<protein>
    <submittedName>
        <fullName evidence="8">YihY/virulence factor BrkB family protein</fullName>
    </submittedName>
</protein>
<feature type="transmembrane region" description="Helical" evidence="7">
    <location>
        <begin position="222"/>
        <end position="244"/>
    </location>
</feature>
<sequence length="323" mass="34920">MPSSRTTSAYTPLQLPPRAMLSALWRVKSLMTDNYANMVAASIAFYGLLAIFPAIAALISIWGLVSDPLEVQQQIQAMNGIVPQEAVSIISQQAIKVSTNPQAGMSVTAIGGLLFTLYSASKGVRGFMAGLNIIYGEQEHRGLIHQALINVTLTLGLVLSTIITLAAIALVPAIIGYLPFGDLLSSIMLYARWPLMLMLVLFAIALLYRFAPDRRAARWQWLTPGALAATLLWLLGSAGFSIYVRNFSSYNETYGSIGAVVILLMWFWLSAYIVLLGAGINREFERETSTDTTVGAERPMGDRKAYAADTTASQDAAEKSSAG</sequence>
<dbReference type="Proteomes" id="UP001165678">
    <property type="component" value="Unassembled WGS sequence"/>
</dbReference>
<proteinExistence type="predicted"/>
<feature type="transmembrane region" description="Helical" evidence="7">
    <location>
        <begin position="43"/>
        <end position="65"/>
    </location>
</feature>
<feature type="region of interest" description="Disordered" evidence="6">
    <location>
        <begin position="290"/>
        <end position="323"/>
    </location>
</feature>
<dbReference type="PIRSF" id="PIRSF035875">
    <property type="entry name" value="RNase_BN"/>
    <property type="match status" value="1"/>
</dbReference>
<evidence type="ECO:0000256" key="2">
    <source>
        <dbReference type="ARBA" id="ARBA00022475"/>
    </source>
</evidence>
<dbReference type="EMBL" id="JAPIVE010000003">
    <property type="protein sequence ID" value="MCX2524913.1"/>
    <property type="molecule type" value="Genomic_DNA"/>
</dbReference>
<keyword evidence="3 7" id="KW-0812">Transmembrane</keyword>
<reference evidence="8" key="1">
    <citation type="submission" date="2022-11" db="EMBL/GenBank/DDBJ databases">
        <title>Larsenimonas rhizosphaerae sp. nov., isolated from a tidal mudflat.</title>
        <authorList>
            <person name="Lee S.D."/>
            <person name="Kim I.S."/>
        </authorList>
    </citation>
    <scope>NUCLEOTIDE SEQUENCE</scope>
    <source>
        <strain evidence="8">GH2-1</strain>
    </source>
</reference>